<dbReference type="InterPro" id="IPR017853">
    <property type="entry name" value="GH"/>
</dbReference>
<comment type="function">
    <text evidence="1">Alpha-L-fucosidase is responsible for hydrolyzing the alpha-1,6-linked fucose joined to the reducing-end N-acetylglucosamine of the carbohydrate moieties of glycoproteins.</text>
</comment>
<sequence>MPKRDIIGELKQAALTHDLHFCTSNHRAEHWWLMSHGKEFDSDVHELLKNGDFYWPAMPEPNNQDLFSQPYPTTQYLEDWLERVVEIIDRYEPELLYFDWWVQHQAFKPYFQEMAAYYYNHGQKHHHPTGICFKYDGMAFDTGIPDVERGGFAEAKPFYWQTDTAIANNSWSYTTSLEYKSINEILITLIDVVSKNDNLLLNVGPKADGSFAQTDRDILTAIGAWLKVNGEGIYGSRPWKIVREGETNISEGMFQDTSKLQYGVQDIRYTANHGAVYAYVLNPQHKTAVTLKAFHAFDEKNEPPFHWVIKSVSQLGAGETTWQIKPEGMVVKIKPTEQDQPVGLKIVLE</sequence>
<dbReference type="Gene3D" id="2.60.40.1180">
    <property type="entry name" value="Golgi alpha-mannosidase II"/>
    <property type="match status" value="1"/>
</dbReference>
<keyword evidence="4" id="KW-0732">Signal</keyword>
<evidence type="ECO:0000259" key="7">
    <source>
        <dbReference type="Pfam" id="PF01120"/>
    </source>
</evidence>
<dbReference type="AlphaFoldDB" id="A0A0R1VVZ8"/>
<dbReference type="Gene3D" id="3.20.20.80">
    <property type="entry name" value="Glycosidases"/>
    <property type="match status" value="1"/>
</dbReference>
<reference evidence="8 9" key="1">
    <citation type="journal article" date="2015" name="Genome Announc.">
        <title>Expanding the biotechnology potential of lactobacilli through comparative genomics of 213 strains and associated genera.</title>
        <authorList>
            <person name="Sun Z."/>
            <person name="Harris H.M."/>
            <person name="McCann A."/>
            <person name="Guo C."/>
            <person name="Argimon S."/>
            <person name="Zhang W."/>
            <person name="Yang X."/>
            <person name="Jeffery I.B."/>
            <person name="Cooney J.C."/>
            <person name="Kagawa T.F."/>
            <person name="Liu W."/>
            <person name="Song Y."/>
            <person name="Salvetti E."/>
            <person name="Wrobel A."/>
            <person name="Rasinkangas P."/>
            <person name="Parkhill J."/>
            <person name="Rea M.C."/>
            <person name="O'Sullivan O."/>
            <person name="Ritari J."/>
            <person name="Douillard F.P."/>
            <person name="Paul Ross R."/>
            <person name="Yang R."/>
            <person name="Briner A.E."/>
            <person name="Felis G.E."/>
            <person name="de Vos W.M."/>
            <person name="Barrangou R."/>
            <person name="Klaenhammer T.R."/>
            <person name="Caufield P.W."/>
            <person name="Cui Y."/>
            <person name="Zhang H."/>
            <person name="O'Toole P.W."/>
        </authorList>
    </citation>
    <scope>NUCLEOTIDE SEQUENCE [LARGE SCALE GENOMIC DNA]</scope>
    <source>
        <strain evidence="8 9">DSM 17758</strain>
    </source>
</reference>
<dbReference type="EC" id="3.2.1.51" evidence="3"/>
<evidence type="ECO:0000256" key="3">
    <source>
        <dbReference type="ARBA" id="ARBA00012662"/>
    </source>
</evidence>
<evidence type="ECO:0000256" key="4">
    <source>
        <dbReference type="ARBA" id="ARBA00022729"/>
    </source>
</evidence>
<accession>A0A0R1VVZ8</accession>
<organism evidence="8 9">
    <name type="scientific">Lapidilactobacillus concavus DSM 17758</name>
    <dbReference type="NCBI Taxonomy" id="1423735"/>
    <lineage>
        <taxon>Bacteria</taxon>
        <taxon>Bacillati</taxon>
        <taxon>Bacillota</taxon>
        <taxon>Bacilli</taxon>
        <taxon>Lactobacillales</taxon>
        <taxon>Lactobacillaceae</taxon>
        <taxon>Lapidilactobacillus</taxon>
    </lineage>
</organism>
<dbReference type="InterPro" id="IPR013780">
    <property type="entry name" value="Glyco_hydro_b"/>
</dbReference>
<dbReference type="PANTHER" id="PTHR10030">
    <property type="entry name" value="ALPHA-L-FUCOSIDASE"/>
    <property type="match status" value="1"/>
</dbReference>
<evidence type="ECO:0000256" key="1">
    <source>
        <dbReference type="ARBA" id="ARBA00004071"/>
    </source>
</evidence>
<evidence type="ECO:0000313" key="9">
    <source>
        <dbReference type="Proteomes" id="UP000051315"/>
    </source>
</evidence>
<keyword evidence="9" id="KW-1185">Reference proteome</keyword>
<dbReference type="SMART" id="SM00812">
    <property type="entry name" value="Alpha_L_fucos"/>
    <property type="match status" value="1"/>
</dbReference>
<protein>
    <recommendedName>
        <fullName evidence="3">alpha-L-fucosidase</fullName>
        <ecNumber evidence="3">3.2.1.51</ecNumber>
    </recommendedName>
</protein>
<keyword evidence="5" id="KW-0378">Hydrolase</keyword>
<dbReference type="GO" id="GO:0004560">
    <property type="term" value="F:alpha-L-fucosidase activity"/>
    <property type="evidence" value="ECO:0007669"/>
    <property type="project" value="InterPro"/>
</dbReference>
<evidence type="ECO:0000256" key="5">
    <source>
        <dbReference type="ARBA" id="ARBA00022801"/>
    </source>
</evidence>
<dbReference type="InterPro" id="IPR000933">
    <property type="entry name" value="Glyco_hydro_29"/>
</dbReference>
<evidence type="ECO:0000256" key="2">
    <source>
        <dbReference type="ARBA" id="ARBA00007951"/>
    </source>
</evidence>
<dbReference type="SUPFAM" id="SSF51445">
    <property type="entry name" value="(Trans)glycosidases"/>
    <property type="match status" value="1"/>
</dbReference>
<proteinExistence type="inferred from homology"/>
<dbReference type="InterPro" id="IPR016286">
    <property type="entry name" value="FUC_metazoa-typ"/>
</dbReference>
<dbReference type="EMBL" id="AZFX01000048">
    <property type="protein sequence ID" value="KRM09557.1"/>
    <property type="molecule type" value="Genomic_DNA"/>
</dbReference>
<dbReference type="STRING" id="1423735.FC15_GL001650"/>
<dbReference type="PANTHER" id="PTHR10030:SF37">
    <property type="entry name" value="ALPHA-L-FUCOSIDASE-RELATED"/>
    <property type="match status" value="1"/>
</dbReference>
<comment type="similarity">
    <text evidence="2">Belongs to the glycosyl hydrolase 29 family.</text>
</comment>
<feature type="domain" description="Glycoside hydrolase family 29 N-terminal" evidence="7">
    <location>
        <begin position="2"/>
        <end position="231"/>
    </location>
</feature>
<dbReference type="GO" id="GO:0006004">
    <property type="term" value="P:fucose metabolic process"/>
    <property type="evidence" value="ECO:0007669"/>
    <property type="project" value="InterPro"/>
</dbReference>
<dbReference type="PATRIC" id="fig|1423735.3.peg.1712"/>
<dbReference type="GO" id="GO:0016139">
    <property type="term" value="P:glycoside catabolic process"/>
    <property type="evidence" value="ECO:0007669"/>
    <property type="project" value="TreeGrafter"/>
</dbReference>
<dbReference type="InterPro" id="IPR057739">
    <property type="entry name" value="Glyco_hydro_29_N"/>
</dbReference>
<dbReference type="PRINTS" id="PR00741">
    <property type="entry name" value="GLHYDRLASE29"/>
</dbReference>
<gene>
    <name evidence="8" type="ORF">FC15_GL001650</name>
</gene>
<evidence type="ECO:0000256" key="6">
    <source>
        <dbReference type="ARBA" id="ARBA00023295"/>
    </source>
</evidence>
<dbReference type="Pfam" id="PF01120">
    <property type="entry name" value="Alpha_L_fucos"/>
    <property type="match status" value="1"/>
</dbReference>
<comment type="caution">
    <text evidence="8">The sequence shown here is derived from an EMBL/GenBank/DDBJ whole genome shotgun (WGS) entry which is preliminary data.</text>
</comment>
<keyword evidence="6" id="KW-0326">Glycosidase</keyword>
<name>A0A0R1VVZ8_9LACO</name>
<dbReference type="GO" id="GO:0005764">
    <property type="term" value="C:lysosome"/>
    <property type="evidence" value="ECO:0007669"/>
    <property type="project" value="TreeGrafter"/>
</dbReference>
<evidence type="ECO:0000313" key="8">
    <source>
        <dbReference type="EMBL" id="KRM09557.1"/>
    </source>
</evidence>
<dbReference type="Proteomes" id="UP000051315">
    <property type="component" value="Unassembled WGS sequence"/>
</dbReference>